<dbReference type="EMBL" id="JAHLQL010000001">
    <property type="protein sequence ID" value="MBU5591065.1"/>
    <property type="molecule type" value="Genomic_DNA"/>
</dbReference>
<comment type="similarity">
    <text evidence="3">Belongs to the type III secretion exporter family.</text>
</comment>
<feature type="transmembrane region" description="Helical" evidence="11">
    <location>
        <begin position="395"/>
        <end position="418"/>
    </location>
</feature>
<dbReference type="Pfam" id="PF01311">
    <property type="entry name" value="Bac_export_1"/>
    <property type="match status" value="1"/>
</dbReference>
<feature type="transmembrane region" description="Helical" evidence="11">
    <location>
        <begin position="126"/>
        <end position="148"/>
    </location>
</feature>
<keyword evidence="13" id="KW-1185">Reference proteome</keyword>
<evidence type="ECO:0000256" key="5">
    <source>
        <dbReference type="ARBA" id="ARBA00022475"/>
    </source>
</evidence>
<comment type="similarity">
    <text evidence="2 11">Belongs to the FliR/MopE/SpaR family.</text>
</comment>
<evidence type="ECO:0000256" key="6">
    <source>
        <dbReference type="ARBA" id="ARBA00022692"/>
    </source>
</evidence>
<dbReference type="InterPro" id="IPR006136">
    <property type="entry name" value="FlhB"/>
</dbReference>
<keyword evidence="8 11" id="KW-0472">Membrane</keyword>
<evidence type="ECO:0000256" key="4">
    <source>
        <dbReference type="ARBA" id="ARBA00021717"/>
    </source>
</evidence>
<evidence type="ECO:0000256" key="9">
    <source>
        <dbReference type="ARBA" id="ARBA00023143"/>
    </source>
</evidence>
<evidence type="ECO:0000256" key="8">
    <source>
        <dbReference type="ARBA" id="ARBA00023136"/>
    </source>
</evidence>
<evidence type="ECO:0000313" key="13">
    <source>
        <dbReference type="Proteomes" id="UP000736583"/>
    </source>
</evidence>
<feature type="transmembrane region" description="Helical" evidence="11">
    <location>
        <begin position="6"/>
        <end position="28"/>
    </location>
</feature>
<organism evidence="12 13">
    <name type="scientific">Clostridium simiarum</name>
    <dbReference type="NCBI Taxonomy" id="2841506"/>
    <lineage>
        <taxon>Bacteria</taxon>
        <taxon>Bacillati</taxon>
        <taxon>Bacillota</taxon>
        <taxon>Clostridia</taxon>
        <taxon>Eubacteriales</taxon>
        <taxon>Clostridiaceae</taxon>
        <taxon>Clostridium</taxon>
    </lineage>
</organism>
<evidence type="ECO:0000256" key="2">
    <source>
        <dbReference type="ARBA" id="ARBA00009772"/>
    </source>
</evidence>
<dbReference type="NCBIfam" id="TIGR01400">
    <property type="entry name" value="fliR"/>
    <property type="match status" value="1"/>
</dbReference>
<dbReference type="Pfam" id="PF01312">
    <property type="entry name" value="Bac_export_2"/>
    <property type="match status" value="1"/>
</dbReference>
<gene>
    <name evidence="12" type="ORF">KQI89_04755</name>
</gene>
<evidence type="ECO:0000256" key="10">
    <source>
        <dbReference type="NCBIfam" id="TIGR01400"/>
    </source>
</evidence>
<name>A0ABS6EZB8_9CLOT</name>
<feature type="transmembrane region" description="Helical" evidence="11">
    <location>
        <begin position="64"/>
        <end position="84"/>
    </location>
</feature>
<proteinExistence type="inferred from homology"/>
<keyword evidence="7 11" id="KW-1133">Transmembrane helix</keyword>
<dbReference type="Proteomes" id="UP000736583">
    <property type="component" value="Unassembled WGS sequence"/>
</dbReference>
<keyword evidence="5 11" id="KW-1003">Cell membrane</keyword>
<dbReference type="PANTHER" id="PTHR30531:SF12">
    <property type="entry name" value="FLAGELLAR BIOSYNTHETIC PROTEIN FLHB"/>
    <property type="match status" value="1"/>
</dbReference>
<protein>
    <recommendedName>
        <fullName evidence="4 10">Flagellar biosynthetic protein FliR</fullName>
    </recommendedName>
</protein>
<accession>A0ABS6EZB8</accession>
<dbReference type="NCBIfam" id="NF009411">
    <property type="entry name" value="PRK12772.1"/>
    <property type="match status" value="1"/>
</dbReference>
<evidence type="ECO:0000256" key="7">
    <source>
        <dbReference type="ARBA" id="ARBA00022989"/>
    </source>
</evidence>
<feature type="transmembrane region" description="Helical" evidence="11">
    <location>
        <begin position="450"/>
        <end position="468"/>
    </location>
</feature>
<comment type="function">
    <text evidence="1 11">Role in flagellar biosynthesis.</text>
</comment>
<comment type="subcellular location">
    <subcellularLocation>
        <location evidence="11">Cell membrane</location>
        <topology evidence="11">Multi-pass membrane protein</topology>
    </subcellularLocation>
    <subcellularLocation>
        <location evidence="11">Bacterial flagellum basal body</location>
    </subcellularLocation>
</comment>
<feature type="transmembrane region" description="Helical" evidence="11">
    <location>
        <begin position="35"/>
        <end position="52"/>
    </location>
</feature>
<dbReference type="InterPro" id="IPR002010">
    <property type="entry name" value="T3SS_IM_R"/>
</dbReference>
<dbReference type="InterPro" id="IPR006135">
    <property type="entry name" value="T3SS_substrate_exporter"/>
</dbReference>
<feature type="transmembrane region" description="Helical" evidence="11">
    <location>
        <begin position="169"/>
        <end position="193"/>
    </location>
</feature>
<keyword evidence="6 11" id="KW-0812">Transmembrane</keyword>
<reference evidence="12 13" key="1">
    <citation type="submission" date="2021-06" db="EMBL/GenBank/DDBJ databases">
        <authorList>
            <person name="Sun Q."/>
            <person name="Li D."/>
        </authorList>
    </citation>
    <scope>NUCLEOTIDE SEQUENCE [LARGE SCALE GENOMIC DNA]</scope>
    <source>
        <strain evidence="12 13">MSJ-4</strain>
    </source>
</reference>
<dbReference type="RefSeq" id="WP_216456107.1">
    <property type="nucleotide sequence ID" value="NZ_JAHLQL010000001.1"/>
</dbReference>
<dbReference type="NCBIfam" id="TIGR00328">
    <property type="entry name" value="flhB"/>
    <property type="match status" value="1"/>
</dbReference>
<comment type="caution">
    <text evidence="12">The sequence shown here is derived from an EMBL/GenBank/DDBJ whole genome shotgun (WGS) entry which is preliminary data.</text>
</comment>
<dbReference type="PANTHER" id="PTHR30531">
    <property type="entry name" value="FLAGELLAR BIOSYNTHETIC PROTEIN FLHB"/>
    <property type="match status" value="1"/>
</dbReference>
<keyword evidence="9 11" id="KW-0975">Bacterial flagellum</keyword>
<feature type="transmembrane region" description="Helical" evidence="11">
    <location>
        <begin position="353"/>
        <end position="374"/>
    </location>
</feature>
<sequence length="613" mass="69323">MLDLAYFTALMLVFIRLSSFFIITPVFFPNGTPNALKLFFALIISYMLLPGIDYKESIVLINNNYALILAIINEIMSGIVLGFITGMSFSAIRMAGNLMDMQIGLSMLSMFDPNTKSNSTLLERLMYWMSLLILFILDGHHMIIWSFLDSFKAVSLGKSLITQESSMQIIHSIIQYFWIGLKIALPIIMIIIITELTLGLVARTVPQLNIMILGLPIKIIVGLLTFALALPMLLKGVAGAIDHIPEIMKEMYKFLPMVFIFASEEKTEEATPRKKRDARKKGQIAKSKEVGLAMTLLASTLIIATLSSFSSRLLKEDMVYFLGQNLNLSINEANLRNLMITSLLRFAMSYLPIVLPIMVMGILANYIQSGFLFTTETLKPKLSKLNPINGFKRIFSTRTLVELFKDVILITVVGYVGYKFLRDNYSTILTVGNLYIGSVGPFFKQLVLDIFKKITLIMVILAISDYVYQRYMHKKDLKMTKQEVKEEYKQDEGDPQIKGKIKQKQREMATRRMMQAVPDATVVVTNPTHIAVALKYENGKSEAPIVVAKGSEYVALKIKEVAKENDVPIIENKPLARLIYEEVDIDSEIPDNMYQAVAEILVMVFKLNKKRLK</sequence>
<dbReference type="InterPro" id="IPR006303">
    <property type="entry name" value="FliR"/>
</dbReference>
<feature type="transmembrane region" description="Helical" evidence="11">
    <location>
        <begin position="213"/>
        <end position="234"/>
    </location>
</feature>
<evidence type="ECO:0000313" key="12">
    <source>
        <dbReference type="EMBL" id="MBU5591065.1"/>
    </source>
</evidence>
<evidence type="ECO:0000256" key="3">
    <source>
        <dbReference type="ARBA" id="ARBA00010690"/>
    </source>
</evidence>
<feature type="transmembrane region" description="Helical" evidence="11">
    <location>
        <begin position="290"/>
        <end position="309"/>
    </location>
</feature>
<evidence type="ECO:0000256" key="1">
    <source>
        <dbReference type="ARBA" id="ARBA00002578"/>
    </source>
</evidence>
<evidence type="ECO:0000256" key="11">
    <source>
        <dbReference type="RuleBase" id="RU362071"/>
    </source>
</evidence>